<sequence>MPDGAPRGPAGEAFPCGAPPWPVPSACTVRGVTSALTTYLDRLTRALSTASATGDPDVVLPDRGISGSAEADGDIPELSLVSGAESHHLGVALCSVEGEITGAGTDHAFPMQSISKAFAYGAAIDLHGMDYVDCVVDEEPTGEQFNALSLDAQTKKPKNPLVNIGAIRTHAMLGTTQAQRTQRLREVLDAAAGRRLEVHRETLETELTIADRNLALAYMLRAAGSMEDDAGEVVAGYIEGCAVQTTVSDLSVMAATLASGGTNPLTGERVFSRVAARQVLSVMLTCGMYDNAGDWVSDVGLPAKSGVGGGIIAALPSRYGIASYAPQLDLHGNSVRGTLFFERFSEDFVLHMLDGVEPVDLEERARELMEVGTHL</sequence>
<comment type="subunit">
    <text evidence="2">Homotetramer.</text>
</comment>
<dbReference type="EC" id="3.5.1.2" evidence="3"/>
<protein>
    <recommendedName>
        <fullName evidence="3">glutaminase</fullName>
        <ecNumber evidence="3">3.5.1.2</ecNumber>
    </recommendedName>
</protein>
<keyword evidence="4" id="KW-0378">Hydrolase</keyword>
<dbReference type="Proteomes" id="UP000218598">
    <property type="component" value="Unassembled WGS sequence"/>
</dbReference>
<name>A0A2A3YJR5_9MICO</name>
<evidence type="ECO:0000313" key="7">
    <source>
        <dbReference type="Proteomes" id="UP000218598"/>
    </source>
</evidence>
<dbReference type="NCBIfam" id="TIGR03814">
    <property type="entry name" value="Gln_ase"/>
    <property type="match status" value="1"/>
</dbReference>
<evidence type="ECO:0000256" key="3">
    <source>
        <dbReference type="ARBA" id="ARBA00012918"/>
    </source>
</evidence>
<dbReference type="GO" id="GO:0006537">
    <property type="term" value="P:glutamate biosynthetic process"/>
    <property type="evidence" value="ECO:0007669"/>
    <property type="project" value="TreeGrafter"/>
</dbReference>
<dbReference type="EMBL" id="NRGR01000008">
    <property type="protein sequence ID" value="PCC39982.1"/>
    <property type="molecule type" value="Genomic_DNA"/>
</dbReference>
<dbReference type="SUPFAM" id="SSF56601">
    <property type="entry name" value="beta-lactamase/transpeptidase-like"/>
    <property type="match status" value="1"/>
</dbReference>
<evidence type="ECO:0000256" key="4">
    <source>
        <dbReference type="ARBA" id="ARBA00022801"/>
    </source>
</evidence>
<dbReference type="OrthoDB" id="9788822at2"/>
<gene>
    <name evidence="6" type="primary">glsA</name>
    <name evidence="6" type="ORF">CIK66_04790</name>
</gene>
<comment type="catalytic activity">
    <reaction evidence="5">
        <text>L-glutamine + H2O = L-glutamate + NH4(+)</text>
        <dbReference type="Rhea" id="RHEA:15889"/>
        <dbReference type="ChEBI" id="CHEBI:15377"/>
        <dbReference type="ChEBI" id="CHEBI:28938"/>
        <dbReference type="ChEBI" id="CHEBI:29985"/>
        <dbReference type="ChEBI" id="CHEBI:58359"/>
        <dbReference type="EC" id="3.5.1.2"/>
    </reaction>
</comment>
<evidence type="ECO:0000256" key="2">
    <source>
        <dbReference type="ARBA" id="ARBA00011881"/>
    </source>
</evidence>
<evidence type="ECO:0000256" key="5">
    <source>
        <dbReference type="ARBA" id="ARBA00049534"/>
    </source>
</evidence>
<evidence type="ECO:0000313" key="6">
    <source>
        <dbReference type="EMBL" id="PCC39982.1"/>
    </source>
</evidence>
<dbReference type="PANTHER" id="PTHR12544">
    <property type="entry name" value="GLUTAMINASE"/>
    <property type="match status" value="1"/>
</dbReference>
<accession>A0A2A3YJR5</accession>
<dbReference type="AlphaFoldDB" id="A0A2A3YJR5"/>
<organism evidence="6 7">
    <name type="scientific">Brachybacterium alimentarium</name>
    <dbReference type="NCBI Taxonomy" id="47845"/>
    <lineage>
        <taxon>Bacteria</taxon>
        <taxon>Bacillati</taxon>
        <taxon>Actinomycetota</taxon>
        <taxon>Actinomycetes</taxon>
        <taxon>Micrococcales</taxon>
        <taxon>Dermabacteraceae</taxon>
        <taxon>Brachybacterium</taxon>
    </lineage>
</organism>
<comment type="similarity">
    <text evidence="1">Belongs to the glutaminase family.</text>
</comment>
<reference evidence="6 7" key="1">
    <citation type="journal article" date="2017" name="Elife">
        <title>Extensive horizontal gene transfer in cheese-associated bacteria.</title>
        <authorList>
            <person name="Bonham K.S."/>
            <person name="Wolfe B.E."/>
            <person name="Dutton R.J."/>
        </authorList>
    </citation>
    <scope>NUCLEOTIDE SEQUENCE [LARGE SCALE GENOMIC DNA]</scope>
    <source>
        <strain evidence="6 7">341_9</strain>
    </source>
</reference>
<proteinExistence type="inferred from homology"/>
<dbReference type="Gene3D" id="3.40.710.10">
    <property type="entry name" value="DD-peptidase/beta-lactamase superfamily"/>
    <property type="match status" value="1"/>
</dbReference>
<keyword evidence="7" id="KW-1185">Reference proteome</keyword>
<dbReference type="PANTHER" id="PTHR12544:SF29">
    <property type="entry name" value="GLUTAMINASE"/>
    <property type="match status" value="1"/>
</dbReference>
<dbReference type="InterPro" id="IPR015868">
    <property type="entry name" value="Glutaminase"/>
</dbReference>
<dbReference type="InterPro" id="IPR012338">
    <property type="entry name" value="Beta-lactam/transpept-like"/>
</dbReference>
<comment type="caution">
    <text evidence="6">The sequence shown here is derived from an EMBL/GenBank/DDBJ whole genome shotgun (WGS) entry which is preliminary data.</text>
</comment>
<dbReference type="GO" id="GO:0004359">
    <property type="term" value="F:glutaminase activity"/>
    <property type="evidence" value="ECO:0007669"/>
    <property type="project" value="UniProtKB-EC"/>
</dbReference>
<evidence type="ECO:0000256" key="1">
    <source>
        <dbReference type="ARBA" id="ARBA00011076"/>
    </source>
</evidence>
<dbReference type="Pfam" id="PF04960">
    <property type="entry name" value="Glutaminase"/>
    <property type="match status" value="1"/>
</dbReference>
<dbReference type="GO" id="GO:0006543">
    <property type="term" value="P:L-glutamine catabolic process"/>
    <property type="evidence" value="ECO:0007669"/>
    <property type="project" value="TreeGrafter"/>
</dbReference>